<dbReference type="EMBL" id="CP134854">
    <property type="protein sequence ID" value="WNL29570.1"/>
    <property type="molecule type" value="Genomic_DNA"/>
</dbReference>
<name>A0AA96DK74_9BACT</name>
<organism evidence="4">
    <name type="scientific">Arcobacter sp. AZ-2023</name>
    <dbReference type="NCBI Taxonomy" id="3074453"/>
    <lineage>
        <taxon>Bacteria</taxon>
        <taxon>Pseudomonadati</taxon>
        <taxon>Campylobacterota</taxon>
        <taxon>Epsilonproteobacteria</taxon>
        <taxon>Campylobacterales</taxon>
        <taxon>Arcobacteraceae</taxon>
        <taxon>Arcobacter</taxon>
    </lineage>
</organism>
<keyword evidence="1" id="KW-0175">Coiled coil</keyword>
<keyword evidence="3" id="KW-0812">Transmembrane</keyword>
<feature type="region of interest" description="Disordered" evidence="2">
    <location>
        <begin position="59"/>
        <end position="99"/>
    </location>
</feature>
<feature type="transmembrane region" description="Helical" evidence="3">
    <location>
        <begin position="33"/>
        <end position="54"/>
    </location>
</feature>
<evidence type="ECO:0000256" key="2">
    <source>
        <dbReference type="SAM" id="MobiDB-lite"/>
    </source>
</evidence>
<evidence type="ECO:0000256" key="3">
    <source>
        <dbReference type="SAM" id="Phobius"/>
    </source>
</evidence>
<protein>
    <submittedName>
        <fullName evidence="4">Uncharacterized protein</fullName>
    </submittedName>
</protein>
<accession>A0AA96DK74</accession>
<dbReference type="AlphaFoldDB" id="A0AA96DK74"/>
<feature type="compositionally biased region" description="Low complexity" evidence="2">
    <location>
        <begin position="64"/>
        <end position="74"/>
    </location>
</feature>
<proteinExistence type="predicted"/>
<keyword evidence="3" id="KW-1133">Transmembrane helix</keyword>
<sequence>METTNTNPENQISENQEQKEDDKKDKTLLIKKVLFIIIGVLLLLLIILATIFIFKSEESKEPAESSPPVESSAKTNENNTENVPSEPEVKETKFDFNNLEPEKLNEQLELLTNKNMEYQKEKEQKILEEEKKLSPVFNLVNNLKGKEEIKKEENSIVSSEDNKKEEIKEDKKEEISKIEEIKEDKKEEIISENKDVTTNTNNETKTQNETNINSNSKKDETTKTTESSTFVKLINVAKIKGDLNKKYFDKVIEVNANVLLCRDDENIIELYYGPFLEDEIRDNLLSKLIKNGFKEAYSLEMTKEEFDKRCNY</sequence>
<feature type="coiled-coil region" evidence="1">
    <location>
        <begin position="101"/>
        <end position="188"/>
    </location>
</feature>
<feature type="compositionally biased region" description="Basic and acidic residues" evidence="2">
    <location>
        <begin position="87"/>
        <end position="99"/>
    </location>
</feature>
<feature type="region of interest" description="Disordered" evidence="2">
    <location>
        <begin position="1"/>
        <end position="23"/>
    </location>
</feature>
<feature type="compositionally biased region" description="Polar residues" evidence="2">
    <location>
        <begin position="1"/>
        <end position="15"/>
    </location>
</feature>
<feature type="region of interest" description="Disordered" evidence="2">
    <location>
        <begin position="192"/>
        <end position="224"/>
    </location>
</feature>
<reference evidence="4" key="1">
    <citation type="submission" date="2023-09" db="EMBL/GenBank/DDBJ databases">
        <title>Arcobacter tbilisiensis sp. nov. isolated from chicken meat in Tbilisi, Georgia.</title>
        <authorList>
            <person name="Matthias R."/>
            <person name="Zautner A.E."/>
        </authorList>
    </citation>
    <scope>NUCLEOTIDE SEQUENCE</scope>
    <source>
        <strain evidence="4">LEO 52</strain>
    </source>
</reference>
<gene>
    <name evidence="4" type="ORF">RMQ68_09390</name>
</gene>
<evidence type="ECO:0000313" key="4">
    <source>
        <dbReference type="EMBL" id="WNL29570.1"/>
    </source>
</evidence>
<evidence type="ECO:0000256" key="1">
    <source>
        <dbReference type="SAM" id="Coils"/>
    </source>
</evidence>
<feature type="compositionally biased region" description="Low complexity" evidence="2">
    <location>
        <begin position="197"/>
        <end position="215"/>
    </location>
</feature>
<keyword evidence="3" id="KW-0472">Membrane</keyword>